<feature type="compositionally biased region" description="Basic and acidic residues" evidence="1">
    <location>
        <begin position="1"/>
        <end position="20"/>
    </location>
</feature>
<accession>A0ABU3E7X6</accession>
<dbReference type="CDD" id="cd00085">
    <property type="entry name" value="HNHc"/>
    <property type="match status" value="1"/>
</dbReference>
<dbReference type="Pfam" id="PF14279">
    <property type="entry name" value="HNH_5"/>
    <property type="match status" value="1"/>
</dbReference>
<dbReference type="RefSeq" id="WP_311757432.1">
    <property type="nucleotide sequence ID" value="NZ_JAVRQI010000001.1"/>
</dbReference>
<feature type="domain" description="HNH endonuclease 5" evidence="2">
    <location>
        <begin position="247"/>
        <end position="287"/>
    </location>
</feature>
<reference evidence="4" key="1">
    <citation type="submission" date="2023-07" db="EMBL/GenBank/DDBJ databases">
        <title>Characterization of two Paracoccaceae strains isolated from Phycosphere and proposal of Xinfangfangia lacusdiani sp. nov.</title>
        <authorList>
            <person name="Deng Y."/>
            <person name="Zhang Y.Q."/>
        </authorList>
    </citation>
    <scope>NUCLEOTIDE SEQUENCE [LARGE SCALE GENOMIC DNA]</scope>
    <source>
        <strain evidence="4">CPCC 101403</strain>
    </source>
</reference>
<dbReference type="EMBL" id="JAVRQI010000001">
    <property type="protein sequence ID" value="MDT1060319.1"/>
    <property type="molecule type" value="Genomic_DNA"/>
</dbReference>
<evidence type="ECO:0000259" key="2">
    <source>
        <dbReference type="Pfam" id="PF14279"/>
    </source>
</evidence>
<keyword evidence="4" id="KW-1185">Reference proteome</keyword>
<evidence type="ECO:0000313" key="3">
    <source>
        <dbReference type="EMBL" id="MDT1060319.1"/>
    </source>
</evidence>
<evidence type="ECO:0000256" key="1">
    <source>
        <dbReference type="SAM" id="MobiDB-lite"/>
    </source>
</evidence>
<dbReference type="InterPro" id="IPR003615">
    <property type="entry name" value="HNH_nuc"/>
</dbReference>
<name>A0ABU3E7X6_9RHOB</name>
<dbReference type="Proteomes" id="UP001251085">
    <property type="component" value="Unassembled WGS sequence"/>
</dbReference>
<dbReference type="GO" id="GO:0004519">
    <property type="term" value="F:endonuclease activity"/>
    <property type="evidence" value="ECO:0007669"/>
    <property type="project" value="UniProtKB-KW"/>
</dbReference>
<feature type="region of interest" description="Disordered" evidence="1">
    <location>
        <begin position="1"/>
        <end position="23"/>
    </location>
</feature>
<dbReference type="Gene3D" id="1.10.30.50">
    <property type="match status" value="1"/>
</dbReference>
<keyword evidence="3" id="KW-0378">Hydrolase</keyword>
<keyword evidence="3" id="KW-0255">Endonuclease</keyword>
<dbReference type="InterPro" id="IPR029471">
    <property type="entry name" value="HNH_5"/>
</dbReference>
<comment type="caution">
    <text evidence="3">The sequence shown here is derived from an EMBL/GenBank/DDBJ whole genome shotgun (WGS) entry which is preliminary data.</text>
</comment>
<sequence length="301" mass="33074">MAEDRKDYRWPGKPGRDAGGHRWRNPYHVLTKHGRQINHPGGGLRIITATCEHCGAVFDCDLSLGDKGRFCTRACSARAVGHLGGKASAVSPKTAARRAETRKPVVMADCRQCGATFQTKINGRGERTVFCSGSCATQHRKASKTEWGERCLIGYCACGVVFHSKQGTRGRCPECRAGHKAEYVRTVSRENRRLGKTYNDKKLARWRKGGGKIMVGITWLTLSQRVGMTCACCGITCTEPDGQHLMTEATVGHIVPMAIGGDHDWPNVRIECRQCNNQRGDNFDRTAVAGWLDTGGTIRLV</sequence>
<evidence type="ECO:0000313" key="4">
    <source>
        <dbReference type="Proteomes" id="UP001251085"/>
    </source>
</evidence>
<proteinExistence type="predicted"/>
<gene>
    <name evidence="3" type="ORF">RM190_00535</name>
</gene>
<protein>
    <submittedName>
        <fullName evidence="3">HNH endonuclease</fullName>
    </submittedName>
</protein>
<keyword evidence="3" id="KW-0540">Nuclease</keyword>
<organism evidence="3 4">
    <name type="scientific">Paracoccus broussonetiae</name>
    <dbReference type="NCBI Taxonomy" id="3075834"/>
    <lineage>
        <taxon>Bacteria</taxon>
        <taxon>Pseudomonadati</taxon>
        <taxon>Pseudomonadota</taxon>
        <taxon>Alphaproteobacteria</taxon>
        <taxon>Rhodobacterales</taxon>
        <taxon>Paracoccaceae</taxon>
        <taxon>Paracoccus</taxon>
    </lineage>
</organism>